<dbReference type="EMBL" id="VSRR010005994">
    <property type="protein sequence ID" value="MPC43792.1"/>
    <property type="molecule type" value="Genomic_DNA"/>
</dbReference>
<dbReference type="AlphaFoldDB" id="A0A5B7FBF6"/>
<sequence>MYCTGEEANENTSSHRQVTAGETKACKKEHDVHEQKDKEVEFPQPTRSTLPYQQTLLLSPQTVIAVDYTLVFLRIAFTTVSVK</sequence>
<gene>
    <name evidence="2" type="ORF">E2C01_037445</name>
</gene>
<proteinExistence type="predicted"/>
<feature type="region of interest" description="Disordered" evidence="1">
    <location>
        <begin position="1"/>
        <end position="23"/>
    </location>
</feature>
<name>A0A5B7FBF6_PORTR</name>
<comment type="caution">
    <text evidence="2">The sequence shown here is derived from an EMBL/GenBank/DDBJ whole genome shotgun (WGS) entry which is preliminary data.</text>
</comment>
<evidence type="ECO:0000313" key="3">
    <source>
        <dbReference type="Proteomes" id="UP000324222"/>
    </source>
</evidence>
<organism evidence="2 3">
    <name type="scientific">Portunus trituberculatus</name>
    <name type="common">Swimming crab</name>
    <name type="synonym">Neptunus trituberculatus</name>
    <dbReference type="NCBI Taxonomy" id="210409"/>
    <lineage>
        <taxon>Eukaryota</taxon>
        <taxon>Metazoa</taxon>
        <taxon>Ecdysozoa</taxon>
        <taxon>Arthropoda</taxon>
        <taxon>Crustacea</taxon>
        <taxon>Multicrustacea</taxon>
        <taxon>Malacostraca</taxon>
        <taxon>Eumalacostraca</taxon>
        <taxon>Eucarida</taxon>
        <taxon>Decapoda</taxon>
        <taxon>Pleocyemata</taxon>
        <taxon>Brachyura</taxon>
        <taxon>Eubrachyura</taxon>
        <taxon>Portunoidea</taxon>
        <taxon>Portunidae</taxon>
        <taxon>Portuninae</taxon>
        <taxon>Portunus</taxon>
    </lineage>
</organism>
<keyword evidence="3" id="KW-1185">Reference proteome</keyword>
<evidence type="ECO:0000256" key="1">
    <source>
        <dbReference type="SAM" id="MobiDB-lite"/>
    </source>
</evidence>
<protein>
    <submittedName>
        <fullName evidence="2">Uncharacterized protein</fullName>
    </submittedName>
</protein>
<reference evidence="2 3" key="1">
    <citation type="submission" date="2019-05" db="EMBL/GenBank/DDBJ databases">
        <title>Another draft genome of Portunus trituberculatus and its Hox gene families provides insights of decapod evolution.</title>
        <authorList>
            <person name="Jeong J.-H."/>
            <person name="Song I."/>
            <person name="Kim S."/>
            <person name="Choi T."/>
            <person name="Kim D."/>
            <person name="Ryu S."/>
            <person name="Kim W."/>
        </authorList>
    </citation>
    <scope>NUCLEOTIDE SEQUENCE [LARGE SCALE GENOMIC DNA]</scope>
    <source>
        <tissue evidence="2">Muscle</tissue>
    </source>
</reference>
<dbReference type="Proteomes" id="UP000324222">
    <property type="component" value="Unassembled WGS sequence"/>
</dbReference>
<accession>A0A5B7FBF6</accession>
<evidence type="ECO:0000313" key="2">
    <source>
        <dbReference type="EMBL" id="MPC43792.1"/>
    </source>
</evidence>